<evidence type="ECO:0000313" key="4">
    <source>
        <dbReference type="EMBL" id="ANW99398.1"/>
    </source>
</evidence>
<dbReference type="RefSeq" id="WP_015359791.1">
    <property type="nucleotide sequence ID" value="NZ_CP014672.1"/>
</dbReference>
<dbReference type="OrthoDB" id="65783at2"/>
<dbReference type="CDD" id="cd00338">
    <property type="entry name" value="Ser_Recombinase"/>
    <property type="match status" value="1"/>
</dbReference>
<evidence type="ECO:0000313" key="5">
    <source>
        <dbReference type="Proteomes" id="UP000092971"/>
    </source>
</evidence>
<keyword evidence="1" id="KW-0175">Coiled coil</keyword>
<dbReference type="Gene3D" id="3.40.50.1390">
    <property type="entry name" value="Resolvase, N-terminal catalytic domain"/>
    <property type="match status" value="1"/>
</dbReference>
<gene>
    <name evidence="4" type="ORF">CSTERTH_10340</name>
</gene>
<feature type="domain" description="Resolvase/invertase-type recombinase catalytic" evidence="2">
    <location>
        <begin position="1"/>
        <end position="153"/>
    </location>
</feature>
<dbReference type="PROSITE" id="PS51737">
    <property type="entry name" value="RECOMBINASE_DNA_BIND"/>
    <property type="match status" value="1"/>
</dbReference>
<dbReference type="Proteomes" id="UP000092971">
    <property type="component" value="Chromosome"/>
</dbReference>
<feature type="coiled-coil region" evidence="1">
    <location>
        <begin position="356"/>
        <end position="456"/>
    </location>
</feature>
<dbReference type="InterPro" id="IPR025827">
    <property type="entry name" value="Zn_ribbon_recom_dom"/>
</dbReference>
<evidence type="ECO:0000259" key="3">
    <source>
        <dbReference type="PROSITE" id="PS51737"/>
    </source>
</evidence>
<organism evidence="4 5">
    <name type="scientific">Thermoclostridium stercorarium subsp. thermolacticum DSM 2910</name>
    <dbReference type="NCBI Taxonomy" id="1121336"/>
    <lineage>
        <taxon>Bacteria</taxon>
        <taxon>Bacillati</taxon>
        <taxon>Bacillota</taxon>
        <taxon>Clostridia</taxon>
        <taxon>Eubacteriales</taxon>
        <taxon>Oscillospiraceae</taxon>
        <taxon>Thermoclostridium</taxon>
    </lineage>
</organism>
<dbReference type="Gene3D" id="3.90.1750.20">
    <property type="entry name" value="Putative Large Serine Recombinase, Chain B, Domain 2"/>
    <property type="match status" value="1"/>
</dbReference>
<evidence type="ECO:0000256" key="1">
    <source>
        <dbReference type="SAM" id="Coils"/>
    </source>
</evidence>
<dbReference type="InterPro" id="IPR036162">
    <property type="entry name" value="Resolvase-like_N_sf"/>
</dbReference>
<dbReference type="AlphaFoldDB" id="A0A1B1YF57"/>
<sequence>MYCIYLRKSRADAEAEARGEGETLARHEKALLELAKKLNITVEKIYREIVSGETIASRPVVQELLSDVEQGFWKGVLVMEVERLARGDTIDQGIVAQTFKYSGTKIITPTKIYDPNNEFDEEYFEFGLFMSRREYKTINRRLQRGRLQSVKEGKYVGNKPPYGYIRKKLPNDKGYTLEPHPEQAEIVKLIFDLYTGPNRIGVSKIVRKLNEMKIPTITGGPWIPSTVQGILRNPVYIGKIRWNSRPQRKRMVNGQLVKERPRAKDNIVIVDGIHEPLISVETWELAQKYLSEHKEVPAPKRYQVKNPLAGLVICGKCGRKMIRRPYTNGQPDTLMCPVTACDNISSYLYVVEDMTLEALKKQLDEYKLEVKNILKNNSEYYKEIEILQKSISNLDKEFETLNKQSNSLHDLLEQGVYSVDTFLERSKIISEKKEANRKERAQLEEKLKEYEKYTNAQKNFIPKTESLIKVYKMIEDPADKNKMLKEVIEKITYLKTDNGRWNSNPEIQLKIYPKLPKINKSLITSWY</sequence>
<dbReference type="PROSITE" id="PS51736">
    <property type="entry name" value="RECOMBINASES_3"/>
    <property type="match status" value="1"/>
</dbReference>
<dbReference type="Pfam" id="PF07508">
    <property type="entry name" value="Recombinase"/>
    <property type="match status" value="1"/>
</dbReference>
<reference evidence="4 5" key="1">
    <citation type="submission" date="2016-02" db="EMBL/GenBank/DDBJ databases">
        <title>Comparison of Clostridium stercorarium subspecies using comparative genomics and transcriptomics.</title>
        <authorList>
            <person name="Schellenberg J."/>
            <person name="Thallinger G."/>
            <person name="Levin D.B."/>
            <person name="Zhang X."/>
            <person name="Alvare G."/>
            <person name="Fristensky B."/>
            <person name="Sparling R."/>
        </authorList>
    </citation>
    <scope>NUCLEOTIDE SEQUENCE [LARGE SCALE GENOMIC DNA]</scope>
    <source>
        <strain evidence="4 5">DSM 2910</strain>
    </source>
</reference>
<dbReference type="InterPro" id="IPR011109">
    <property type="entry name" value="DNA_bind_recombinase_dom"/>
</dbReference>
<dbReference type="GO" id="GO:0000150">
    <property type="term" value="F:DNA strand exchange activity"/>
    <property type="evidence" value="ECO:0007669"/>
    <property type="project" value="InterPro"/>
</dbReference>
<accession>A0A1B1YF57</accession>
<dbReference type="EMBL" id="CP014672">
    <property type="protein sequence ID" value="ANW99398.1"/>
    <property type="molecule type" value="Genomic_DNA"/>
</dbReference>
<dbReference type="GO" id="GO:0003677">
    <property type="term" value="F:DNA binding"/>
    <property type="evidence" value="ECO:0007669"/>
    <property type="project" value="InterPro"/>
</dbReference>
<dbReference type="InterPro" id="IPR050639">
    <property type="entry name" value="SSR_resolvase"/>
</dbReference>
<feature type="domain" description="Recombinase" evidence="3">
    <location>
        <begin position="161"/>
        <end position="296"/>
    </location>
</feature>
<dbReference type="InterPro" id="IPR038109">
    <property type="entry name" value="DNA_bind_recomb_sf"/>
</dbReference>
<dbReference type="SUPFAM" id="SSF53041">
    <property type="entry name" value="Resolvase-like"/>
    <property type="match status" value="1"/>
</dbReference>
<proteinExistence type="predicted"/>
<dbReference type="SMART" id="SM00857">
    <property type="entry name" value="Resolvase"/>
    <property type="match status" value="1"/>
</dbReference>
<dbReference type="PANTHER" id="PTHR30461">
    <property type="entry name" value="DNA-INVERTASE FROM LAMBDOID PROPHAGE"/>
    <property type="match status" value="1"/>
</dbReference>
<dbReference type="Pfam" id="PF13408">
    <property type="entry name" value="Zn_ribbon_recom"/>
    <property type="match status" value="1"/>
</dbReference>
<dbReference type="InterPro" id="IPR006119">
    <property type="entry name" value="Resolv_N"/>
</dbReference>
<name>A0A1B1YF57_THEST</name>
<dbReference type="Pfam" id="PF00239">
    <property type="entry name" value="Resolvase"/>
    <property type="match status" value="1"/>
</dbReference>
<evidence type="ECO:0000259" key="2">
    <source>
        <dbReference type="PROSITE" id="PS51736"/>
    </source>
</evidence>
<protein>
    <submittedName>
        <fullName evidence="4">Recombinase</fullName>
    </submittedName>
</protein>
<dbReference type="PANTHER" id="PTHR30461:SF23">
    <property type="entry name" value="DNA RECOMBINASE-RELATED"/>
    <property type="match status" value="1"/>
</dbReference>